<evidence type="ECO:0000313" key="6">
    <source>
        <dbReference type="Proteomes" id="UP000824056"/>
    </source>
</evidence>
<feature type="domain" description="HPr" evidence="4">
    <location>
        <begin position="1"/>
        <end position="84"/>
    </location>
</feature>
<dbReference type="Pfam" id="PF00381">
    <property type="entry name" value="PTS-HPr"/>
    <property type="match status" value="1"/>
</dbReference>
<sequence>MLERTIIISNLEKDCMHPFSELVRTACQFQSKLLLSCGSKQVNAKSIMGMMAFDLTEGTSVKVTAEGADEAAALEALEDFLTCK</sequence>
<dbReference type="PRINTS" id="PR00107">
    <property type="entry name" value="PHOSPHOCPHPR"/>
</dbReference>
<evidence type="ECO:0000256" key="1">
    <source>
        <dbReference type="ARBA" id="ARBA00004496"/>
    </source>
</evidence>
<comment type="subcellular location">
    <subcellularLocation>
        <location evidence="1">Cytoplasm</location>
    </subcellularLocation>
</comment>
<protein>
    <submittedName>
        <fullName evidence="5">HPr family phosphocarrier protein</fullName>
    </submittedName>
</protein>
<reference evidence="5" key="1">
    <citation type="journal article" date="2021" name="PeerJ">
        <title>Extensive microbial diversity within the chicken gut microbiome revealed by metagenomics and culture.</title>
        <authorList>
            <person name="Gilroy R."/>
            <person name="Ravi A."/>
            <person name="Getino M."/>
            <person name="Pursley I."/>
            <person name="Horton D.L."/>
            <person name="Alikhan N.F."/>
            <person name="Baker D."/>
            <person name="Gharbi K."/>
            <person name="Hall N."/>
            <person name="Watson M."/>
            <person name="Adriaenssens E.M."/>
            <person name="Foster-Nyarko E."/>
            <person name="Jarju S."/>
            <person name="Secka A."/>
            <person name="Antonio M."/>
            <person name="Oren A."/>
            <person name="Chaudhuri R.R."/>
            <person name="La Ragione R."/>
            <person name="Hildebrand F."/>
            <person name="Pallen M.J."/>
        </authorList>
    </citation>
    <scope>NUCLEOTIDE SEQUENCE</scope>
    <source>
        <strain evidence="5">1068</strain>
    </source>
</reference>
<keyword evidence="2" id="KW-0963">Cytoplasm</keyword>
<dbReference type="InterPro" id="IPR035895">
    <property type="entry name" value="HPr-like_sf"/>
</dbReference>
<evidence type="ECO:0000256" key="2">
    <source>
        <dbReference type="ARBA" id="ARBA00022490"/>
    </source>
</evidence>
<dbReference type="CDD" id="cd00367">
    <property type="entry name" value="PTS-HPr_like"/>
    <property type="match status" value="1"/>
</dbReference>
<dbReference type="NCBIfam" id="TIGR01003">
    <property type="entry name" value="PTS_HPr_family"/>
    <property type="match status" value="1"/>
</dbReference>
<dbReference type="InterPro" id="IPR050399">
    <property type="entry name" value="HPr"/>
</dbReference>
<gene>
    <name evidence="5" type="ORF">H9809_00485</name>
</gene>
<dbReference type="SUPFAM" id="SSF55594">
    <property type="entry name" value="HPr-like"/>
    <property type="match status" value="1"/>
</dbReference>
<accession>A0A9D2FPY5</accession>
<evidence type="ECO:0000256" key="3">
    <source>
        <dbReference type="ARBA" id="ARBA00022683"/>
    </source>
</evidence>
<dbReference type="Proteomes" id="UP000824056">
    <property type="component" value="Unassembled WGS sequence"/>
</dbReference>
<reference evidence="5" key="2">
    <citation type="submission" date="2021-04" db="EMBL/GenBank/DDBJ databases">
        <authorList>
            <person name="Gilroy R."/>
        </authorList>
    </citation>
    <scope>NUCLEOTIDE SEQUENCE</scope>
    <source>
        <strain evidence="5">1068</strain>
    </source>
</reference>
<dbReference type="GO" id="GO:0005737">
    <property type="term" value="C:cytoplasm"/>
    <property type="evidence" value="ECO:0007669"/>
    <property type="project" value="UniProtKB-SubCell"/>
</dbReference>
<comment type="caution">
    <text evidence="5">The sequence shown here is derived from an EMBL/GenBank/DDBJ whole genome shotgun (WGS) entry which is preliminary data.</text>
</comment>
<dbReference type="AlphaFoldDB" id="A0A9D2FPY5"/>
<evidence type="ECO:0000313" key="5">
    <source>
        <dbReference type="EMBL" id="HIZ64375.1"/>
    </source>
</evidence>
<proteinExistence type="predicted"/>
<dbReference type="PROSITE" id="PS51350">
    <property type="entry name" value="PTS_HPR_DOM"/>
    <property type="match status" value="1"/>
</dbReference>
<dbReference type="EMBL" id="DXBG01000014">
    <property type="protein sequence ID" value="HIZ64375.1"/>
    <property type="molecule type" value="Genomic_DNA"/>
</dbReference>
<dbReference type="InterPro" id="IPR000032">
    <property type="entry name" value="HPr-like"/>
</dbReference>
<dbReference type="PANTHER" id="PTHR33705">
    <property type="entry name" value="PHOSPHOCARRIER PROTEIN HPR"/>
    <property type="match status" value="1"/>
</dbReference>
<dbReference type="PANTHER" id="PTHR33705:SF2">
    <property type="entry name" value="PHOSPHOCARRIER PROTEIN NPR"/>
    <property type="match status" value="1"/>
</dbReference>
<dbReference type="Gene3D" id="3.30.1340.10">
    <property type="entry name" value="HPr-like"/>
    <property type="match status" value="1"/>
</dbReference>
<dbReference type="GO" id="GO:0009401">
    <property type="term" value="P:phosphoenolpyruvate-dependent sugar phosphotransferase system"/>
    <property type="evidence" value="ECO:0007669"/>
    <property type="project" value="UniProtKB-KW"/>
</dbReference>
<evidence type="ECO:0000259" key="4">
    <source>
        <dbReference type="PROSITE" id="PS51350"/>
    </source>
</evidence>
<name>A0A9D2FPY5_9FIRM</name>
<keyword evidence="3" id="KW-0598">Phosphotransferase system</keyword>
<organism evidence="5 6">
    <name type="scientific">Candidatus Blautia pullicola</name>
    <dbReference type="NCBI Taxonomy" id="2838498"/>
    <lineage>
        <taxon>Bacteria</taxon>
        <taxon>Bacillati</taxon>
        <taxon>Bacillota</taxon>
        <taxon>Clostridia</taxon>
        <taxon>Lachnospirales</taxon>
        <taxon>Lachnospiraceae</taxon>
        <taxon>Blautia</taxon>
    </lineage>
</organism>